<dbReference type="EMBL" id="CP011542">
    <property type="protein sequence ID" value="AKK04551.1"/>
    <property type="molecule type" value="Genomic_DNA"/>
</dbReference>
<feature type="domain" description="Right handed beta helix" evidence="3">
    <location>
        <begin position="347"/>
        <end position="480"/>
    </location>
</feature>
<evidence type="ECO:0000259" key="3">
    <source>
        <dbReference type="Pfam" id="PF13229"/>
    </source>
</evidence>
<feature type="signal peptide" evidence="2">
    <location>
        <begin position="1"/>
        <end position="25"/>
    </location>
</feature>
<proteinExistence type="predicted"/>
<feature type="region of interest" description="Disordered" evidence="1">
    <location>
        <begin position="39"/>
        <end position="70"/>
    </location>
</feature>
<reference evidence="5" key="2">
    <citation type="submission" date="2015-05" db="EMBL/GenBank/DDBJ databases">
        <title>Complete genome sequence of Corynebacterium mustelae DSM 45274, isolated from various tissues of a male ferret with lethal sepsis.</title>
        <authorList>
            <person name="Ruckert C."/>
            <person name="Albersmeier A."/>
            <person name="Winkler A."/>
            <person name="Tauch A."/>
        </authorList>
    </citation>
    <scope>NUCLEOTIDE SEQUENCE [LARGE SCALE GENOMIC DNA]</scope>
    <source>
        <strain evidence="5">DSM 45274</strain>
    </source>
</reference>
<dbReference type="PATRIC" id="fig|571915.4.peg.206"/>
<dbReference type="InterPro" id="IPR006626">
    <property type="entry name" value="PbH1"/>
</dbReference>
<dbReference type="SUPFAM" id="SSF51126">
    <property type="entry name" value="Pectin lyase-like"/>
    <property type="match status" value="1"/>
</dbReference>
<dbReference type="AlphaFoldDB" id="A0A0G3GTP9"/>
<dbReference type="InterPro" id="IPR011050">
    <property type="entry name" value="Pectin_lyase_fold/virulence"/>
</dbReference>
<dbReference type="SMART" id="SM00710">
    <property type="entry name" value="PbH1"/>
    <property type="match status" value="9"/>
</dbReference>
<dbReference type="RefSeq" id="WP_052844458.1">
    <property type="nucleotide sequence ID" value="NZ_CP011542.1"/>
</dbReference>
<feature type="chain" id="PRO_5038901223" evidence="2">
    <location>
        <begin position="26"/>
        <end position="622"/>
    </location>
</feature>
<name>A0A0G3GTP9_9CORY</name>
<keyword evidence="2" id="KW-0732">Signal</keyword>
<organism evidence="4 5">
    <name type="scientific">Corynebacterium mustelae</name>
    <dbReference type="NCBI Taxonomy" id="571915"/>
    <lineage>
        <taxon>Bacteria</taxon>
        <taxon>Bacillati</taxon>
        <taxon>Actinomycetota</taxon>
        <taxon>Actinomycetes</taxon>
        <taxon>Mycobacteriales</taxon>
        <taxon>Corynebacteriaceae</taxon>
        <taxon>Corynebacterium</taxon>
    </lineage>
</organism>
<evidence type="ECO:0000313" key="4">
    <source>
        <dbReference type="EMBL" id="AKK04551.1"/>
    </source>
</evidence>
<dbReference type="STRING" id="571915.CMUST_01000"/>
<keyword evidence="5" id="KW-1185">Reference proteome</keyword>
<reference evidence="4 5" key="1">
    <citation type="journal article" date="2015" name="Genome Announc.">
        <title>Complete Genome Sequence of the Type Strain Corynebacterium mustelae DSM 45274, Isolated from Various Tissues of a Male Ferret with Lethal Sepsis.</title>
        <authorList>
            <person name="Ruckert C."/>
            <person name="Eimer J."/>
            <person name="Winkler A."/>
            <person name="Tauch A."/>
        </authorList>
    </citation>
    <scope>NUCLEOTIDE SEQUENCE [LARGE SCALE GENOMIC DNA]</scope>
    <source>
        <strain evidence="4 5">DSM 45274</strain>
    </source>
</reference>
<dbReference type="OrthoDB" id="3260138at2"/>
<accession>A0A0G3GTP9</accession>
<evidence type="ECO:0000313" key="5">
    <source>
        <dbReference type="Proteomes" id="UP000035199"/>
    </source>
</evidence>
<protein>
    <submittedName>
        <fullName evidence="4">Right handed beta helix region</fullName>
    </submittedName>
</protein>
<feature type="compositionally biased region" description="Low complexity" evidence="1">
    <location>
        <begin position="39"/>
        <end position="51"/>
    </location>
</feature>
<dbReference type="Gene3D" id="2.160.20.10">
    <property type="entry name" value="Single-stranded right-handed beta-helix, Pectin lyase-like"/>
    <property type="match status" value="1"/>
</dbReference>
<dbReference type="Pfam" id="PF13229">
    <property type="entry name" value="Beta_helix"/>
    <property type="match status" value="1"/>
</dbReference>
<dbReference type="Proteomes" id="UP000035199">
    <property type="component" value="Chromosome"/>
</dbReference>
<sequence length="622" mass="65054">MFTLSTRKWLAIAAASSLVIAPLSAPLAAAQSSEGLLDRLSSSSSSSRSHSAPQHKAPGSPSINRTADEATPAISPEQAVEKLGLEPAQTRTAATIAEAATLPADKDHIVVTDGHSHVHFERGVDKTAGAYATIDVAGQTYGAKPKDGVSMIAFADSGDVASSLQEAVDVAAKAGTGVTLGAGKEYKLSKRIVIPHNLAYFNGNGARIISEIHTPSFQEVSSVIDIARGTTGTKISDFTLDLQHGQFTRGIAADGVSDIEISNIVMNNVFYRGIQLSANSGDLRDIVMHNNTINNQVGEAHTKGHCISIVVSARRTEPDTHFNNSPSPIWDRYVTDGTVSPNTFEASGLKVTDNKIHGGYYGLSFSGVTNSTVSGNSITANTRNISMQNNSSTNVVESNDLSDSFSSSIHIAYNSDDNQVRNNTVTTSTSTGQGLLQAYQASNGNSFTDNTVTVTGSNIPSWILYVGTDSSNTAFTGNTITGGARKAVVGIESVWDGDSARTNLPDNRPHNPHAYMGGGSVPNPVDGAMTVYNGGRGPLTDITVTNNTFTPKNSAAPLVYVGADVSAGRDGKQKFIGNVTGVDISNNTVVGEEYSEEIVTHSGSLPAVGAATIDFDDNSVSR</sequence>
<evidence type="ECO:0000256" key="1">
    <source>
        <dbReference type="SAM" id="MobiDB-lite"/>
    </source>
</evidence>
<evidence type="ECO:0000256" key="2">
    <source>
        <dbReference type="SAM" id="SignalP"/>
    </source>
</evidence>
<gene>
    <name evidence="4" type="ORF">CMUST_01000</name>
</gene>
<dbReference type="InterPro" id="IPR039448">
    <property type="entry name" value="Beta_helix"/>
</dbReference>
<dbReference type="KEGG" id="cmv:CMUST_01000"/>
<dbReference type="InterPro" id="IPR012334">
    <property type="entry name" value="Pectin_lyas_fold"/>
</dbReference>